<comment type="similarity">
    <text evidence="1 5">Belongs to the DNA glycosylase MPG family.</text>
</comment>
<dbReference type="Proteomes" id="UP000183529">
    <property type="component" value="Unassembled WGS sequence"/>
</dbReference>
<comment type="caution">
    <text evidence="7">The sequence shown here is derived from an EMBL/GenBank/DDBJ whole genome shotgun (WGS) entry which is preliminary data.</text>
</comment>
<accession>A0AAQ1JX27</accession>
<evidence type="ECO:0000256" key="5">
    <source>
        <dbReference type="HAMAP-Rule" id="MF_00527"/>
    </source>
</evidence>
<dbReference type="EMBL" id="FNZM01000019">
    <property type="protein sequence ID" value="SEK10689.1"/>
    <property type="molecule type" value="Genomic_DNA"/>
</dbReference>
<proteinExistence type="inferred from homology"/>
<keyword evidence="3 5" id="KW-0378">Hydrolase</keyword>
<gene>
    <name evidence="6" type="ORF">C7400_11663</name>
    <name evidence="7" type="ORF">SAMN05216550_11966</name>
</gene>
<dbReference type="InterPro" id="IPR036995">
    <property type="entry name" value="MPG_sf"/>
</dbReference>
<keyword evidence="9" id="KW-1185">Reference proteome</keyword>
<organism evidence="7 8">
    <name type="scientific">Paraburkholderia tropica</name>
    <dbReference type="NCBI Taxonomy" id="92647"/>
    <lineage>
        <taxon>Bacteria</taxon>
        <taxon>Pseudomonadati</taxon>
        <taxon>Pseudomonadota</taxon>
        <taxon>Betaproteobacteria</taxon>
        <taxon>Burkholderiales</taxon>
        <taxon>Burkholderiaceae</taxon>
        <taxon>Paraburkholderia</taxon>
    </lineage>
</organism>
<dbReference type="EC" id="3.2.2.-" evidence="5"/>
<dbReference type="InterPro" id="IPR003180">
    <property type="entry name" value="MPG"/>
</dbReference>
<dbReference type="GO" id="GO:0003905">
    <property type="term" value="F:alkylbase DNA N-glycosylase activity"/>
    <property type="evidence" value="ECO:0007669"/>
    <property type="project" value="InterPro"/>
</dbReference>
<protein>
    <recommendedName>
        <fullName evidence="5">Putative 3-methyladenine DNA glycosylase</fullName>
        <ecNumber evidence="5">3.2.2.-</ecNumber>
    </recommendedName>
</protein>
<dbReference type="PANTHER" id="PTHR10429">
    <property type="entry name" value="DNA-3-METHYLADENINE GLYCOSYLASE"/>
    <property type="match status" value="1"/>
</dbReference>
<dbReference type="NCBIfam" id="TIGR00567">
    <property type="entry name" value="3mg"/>
    <property type="match status" value="1"/>
</dbReference>
<evidence type="ECO:0000256" key="4">
    <source>
        <dbReference type="ARBA" id="ARBA00023204"/>
    </source>
</evidence>
<dbReference type="CDD" id="cd00540">
    <property type="entry name" value="AAG"/>
    <property type="match status" value="1"/>
</dbReference>
<dbReference type="AlphaFoldDB" id="A0AAQ1JX27"/>
<keyword evidence="4 5" id="KW-0234">DNA repair</keyword>
<reference evidence="6 9" key="2">
    <citation type="submission" date="2018-05" db="EMBL/GenBank/DDBJ databases">
        <title>Genomic Encyclopedia of Type Strains, Phase IV (KMG-V): Genome sequencing to study the core and pangenomes of soil and plant-associated prokaryotes.</title>
        <authorList>
            <person name="Whitman W."/>
        </authorList>
    </citation>
    <scope>NUCLEOTIDE SEQUENCE [LARGE SCALE GENOMIC DNA]</scope>
    <source>
        <strain evidence="6 9">SIr-6563</strain>
    </source>
</reference>
<dbReference type="Gene3D" id="3.10.300.10">
    <property type="entry name" value="Methylpurine-DNA glycosylase (MPG)"/>
    <property type="match status" value="1"/>
</dbReference>
<dbReference type="GO" id="GO:0006284">
    <property type="term" value="P:base-excision repair"/>
    <property type="evidence" value="ECO:0007669"/>
    <property type="project" value="InterPro"/>
</dbReference>
<dbReference type="HAMAP" id="MF_00527">
    <property type="entry name" value="3MGH"/>
    <property type="match status" value="1"/>
</dbReference>
<dbReference type="InterPro" id="IPR011034">
    <property type="entry name" value="Formyl_transferase-like_C_sf"/>
</dbReference>
<keyword evidence="2 5" id="KW-0227">DNA damage</keyword>
<name>A0AAQ1JX27_9BURK</name>
<dbReference type="EMBL" id="QJJV01000016">
    <property type="protein sequence ID" value="PXX12715.1"/>
    <property type="molecule type" value="Genomic_DNA"/>
</dbReference>
<reference evidence="7 8" key="1">
    <citation type="submission" date="2016-10" db="EMBL/GenBank/DDBJ databases">
        <authorList>
            <person name="Varghese N."/>
            <person name="Submissions S."/>
        </authorList>
    </citation>
    <scope>NUCLEOTIDE SEQUENCE [LARGE SCALE GENOMIC DNA]</scope>
    <source>
        <strain evidence="7 8">LMG 22274</strain>
    </source>
</reference>
<evidence type="ECO:0000313" key="8">
    <source>
        <dbReference type="Proteomes" id="UP000183529"/>
    </source>
</evidence>
<sequence>MTRRAGGVSDAAPPARSIVALARDELPVDTVALARFMVGKYLVHDLPEGRVSGRLVEVEAYPVGDSTGHAFIGPRGWNASLFLARGHAYVRLTYGVSWMLNMSSEAAGVGAGVLFRAVEPLEGLASMAARRADAPLRELARGPGRLTQAFGVGAAFDGVDLCGGKGLWIGRDRDAAHAAASLAIGATTRIGLSREMHLPLRFYAIGSPYVSGPRKLLVPA</sequence>
<evidence type="ECO:0000313" key="7">
    <source>
        <dbReference type="EMBL" id="SEK10689.1"/>
    </source>
</evidence>
<dbReference type="RefSeq" id="WP_074986670.1">
    <property type="nucleotide sequence ID" value="NZ_CADFGN010000017.1"/>
</dbReference>
<evidence type="ECO:0000256" key="1">
    <source>
        <dbReference type="ARBA" id="ARBA00009232"/>
    </source>
</evidence>
<dbReference type="Pfam" id="PF02245">
    <property type="entry name" value="Pur_DNA_glyco"/>
    <property type="match status" value="1"/>
</dbReference>
<dbReference type="GO" id="GO:0003677">
    <property type="term" value="F:DNA binding"/>
    <property type="evidence" value="ECO:0007669"/>
    <property type="project" value="InterPro"/>
</dbReference>
<evidence type="ECO:0000313" key="9">
    <source>
        <dbReference type="Proteomes" id="UP000247515"/>
    </source>
</evidence>
<evidence type="ECO:0000256" key="2">
    <source>
        <dbReference type="ARBA" id="ARBA00022763"/>
    </source>
</evidence>
<evidence type="ECO:0000256" key="3">
    <source>
        <dbReference type="ARBA" id="ARBA00022801"/>
    </source>
</evidence>
<dbReference type="SUPFAM" id="SSF50486">
    <property type="entry name" value="FMT C-terminal domain-like"/>
    <property type="match status" value="1"/>
</dbReference>
<evidence type="ECO:0000313" key="6">
    <source>
        <dbReference type="EMBL" id="PXX12715.1"/>
    </source>
</evidence>
<dbReference type="PANTHER" id="PTHR10429:SF0">
    <property type="entry name" value="DNA-3-METHYLADENINE GLYCOSYLASE"/>
    <property type="match status" value="1"/>
</dbReference>
<dbReference type="Proteomes" id="UP000247515">
    <property type="component" value="Unassembled WGS sequence"/>
</dbReference>